<evidence type="ECO:0000313" key="1">
    <source>
        <dbReference type="EMBL" id="MPC61161.1"/>
    </source>
</evidence>
<accession>A0A5B7GM69</accession>
<evidence type="ECO:0000313" key="2">
    <source>
        <dbReference type="Proteomes" id="UP000324222"/>
    </source>
</evidence>
<gene>
    <name evidence="1" type="ORF">E2C01_055225</name>
</gene>
<sequence length="59" mass="6481">MTSLLTATSFTEEEVTAAAGERRNAKAALHKATSLKEMWTRTGRGYCSYILIQETGDGR</sequence>
<reference evidence="1 2" key="1">
    <citation type="submission" date="2019-05" db="EMBL/GenBank/DDBJ databases">
        <title>Another draft genome of Portunus trituberculatus and its Hox gene families provides insights of decapod evolution.</title>
        <authorList>
            <person name="Jeong J.-H."/>
            <person name="Song I."/>
            <person name="Kim S."/>
            <person name="Choi T."/>
            <person name="Kim D."/>
            <person name="Ryu S."/>
            <person name="Kim W."/>
        </authorList>
    </citation>
    <scope>NUCLEOTIDE SEQUENCE [LARGE SCALE GENOMIC DNA]</scope>
    <source>
        <tissue evidence="1">Muscle</tissue>
    </source>
</reference>
<protein>
    <submittedName>
        <fullName evidence="1">Uncharacterized protein</fullName>
    </submittedName>
</protein>
<organism evidence="1 2">
    <name type="scientific">Portunus trituberculatus</name>
    <name type="common">Swimming crab</name>
    <name type="synonym">Neptunus trituberculatus</name>
    <dbReference type="NCBI Taxonomy" id="210409"/>
    <lineage>
        <taxon>Eukaryota</taxon>
        <taxon>Metazoa</taxon>
        <taxon>Ecdysozoa</taxon>
        <taxon>Arthropoda</taxon>
        <taxon>Crustacea</taxon>
        <taxon>Multicrustacea</taxon>
        <taxon>Malacostraca</taxon>
        <taxon>Eumalacostraca</taxon>
        <taxon>Eucarida</taxon>
        <taxon>Decapoda</taxon>
        <taxon>Pleocyemata</taxon>
        <taxon>Brachyura</taxon>
        <taxon>Eubrachyura</taxon>
        <taxon>Portunoidea</taxon>
        <taxon>Portunidae</taxon>
        <taxon>Portuninae</taxon>
        <taxon>Portunus</taxon>
    </lineage>
</organism>
<proteinExistence type="predicted"/>
<comment type="caution">
    <text evidence="1">The sequence shown here is derived from an EMBL/GenBank/DDBJ whole genome shotgun (WGS) entry which is preliminary data.</text>
</comment>
<name>A0A5B7GM69_PORTR</name>
<keyword evidence="2" id="KW-1185">Reference proteome</keyword>
<dbReference type="AlphaFoldDB" id="A0A5B7GM69"/>
<dbReference type="EMBL" id="VSRR010018258">
    <property type="protein sequence ID" value="MPC61161.1"/>
    <property type="molecule type" value="Genomic_DNA"/>
</dbReference>
<dbReference type="Proteomes" id="UP000324222">
    <property type="component" value="Unassembled WGS sequence"/>
</dbReference>